<organism evidence="1 2">
    <name type="scientific">Thalassotalea euphylliae</name>
    <dbReference type="NCBI Taxonomy" id="1655234"/>
    <lineage>
        <taxon>Bacteria</taxon>
        <taxon>Pseudomonadati</taxon>
        <taxon>Pseudomonadota</taxon>
        <taxon>Gammaproteobacteria</taxon>
        <taxon>Alteromonadales</taxon>
        <taxon>Colwelliaceae</taxon>
        <taxon>Thalassotalea</taxon>
    </lineage>
</organism>
<dbReference type="Gene3D" id="3.30.420.240">
    <property type="match status" value="1"/>
</dbReference>
<keyword evidence="2" id="KW-1185">Reference proteome</keyword>
<dbReference type="RefSeq" id="WP_116018157.1">
    <property type="nucleotide sequence ID" value="NZ_QUOT01000001.1"/>
</dbReference>
<sequence length="552" mass="61995">MIACEQEQSALVAENTRAFNAYVKALDLCDTIEERFGGLPLFILYDPTDLLHGYQKRWIADDSDLKIGEKSRRIGLTYGEAADAVSYASRAKNAGGTNHFYLGTTKEMAREFIECCALWAKAYSAAASEVREEIFIDGGKENKEVQVFAIYFASGFKIQALSSNPGVLRGRQGNVTIDEAAFHDNLAEVLKAALALKMLGGKIRLISTHNGEHSQFNELIKQSRAGKKDYSIHRITIEDACNEGLYFRECNRQGKSWTPEKQKDWIAGLLKDTFSKEDALEEYYCVPKHGNGVYIPRVLIEHAMKADIPIIRISAPSDFLDWSAEHKRIQIQEWKDLLKPHLAKLDKSLSHCFGEDFARKGDLSVFVPLTINKALSKRVPFLVELSQLTYEAQRELMFYICDNLPRLKGLAFDATGNGGFLAEAAAERYGSTRVDQVMLNDSWYREWMPKLKADLEDLMLEIPQHEDILNDMSCIKVINGTPKIEKGSSKGSDGRQRHGDFAVGLAMAIKASWTEGEPAAGATVDDSSVSHKDLFTPARLMKRRIRVLNNRY</sequence>
<reference evidence="2" key="1">
    <citation type="submission" date="2018-08" db="EMBL/GenBank/DDBJ databases">
        <title>Thalassotalea euphylliae genome.</title>
        <authorList>
            <person name="Summers S."/>
            <person name="Rice S.A."/>
            <person name="Freckelton M.L."/>
            <person name="Nedved B.T."/>
            <person name="Hadfield M.G."/>
        </authorList>
    </citation>
    <scope>NUCLEOTIDE SEQUENCE [LARGE SCALE GENOMIC DNA]</scope>
    <source>
        <strain evidence="2">H3</strain>
    </source>
</reference>
<dbReference type="PIRSF" id="PIRSF007056">
    <property type="entry name" value="UCP007056"/>
    <property type="match status" value="1"/>
</dbReference>
<proteinExistence type="predicted"/>
<protein>
    <recommendedName>
        <fullName evidence="3">Mu-like prophage FluMu protein gp28</fullName>
    </recommendedName>
</protein>
<evidence type="ECO:0008006" key="3">
    <source>
        <dbReference type="Google" id="ProtNLM"/>
    </source>
</evidence>
<evidence type="ECO:0000313" key="1">
    <source>
        <dbReference type="EMBL" id="REL32528.1"/>
    </source>
</evidence>
<dbReference type="Pfam" id="PF03237">
    <property type="entry name" value="Terminase_6N"/>
    <property type="match status" value="1"/>
</dbReference>
<comment type="caution">
    <text evidence="1">The sequence shown here is derived from an EMBL/GenBank/DDBJ whole genome shotgun (WGS) entry which is preliminary data.</text>
</comment>
<evidence type="ECO:0000313" key="2">
    <source>
        <dbReference type="Proteomes" id="UP000256899"/>
    </source>
</evidence>
<accession>A0A3E0U6D8</accession>
<gene>
    <name evidence="1" type="ORF">DXX94_18430</name>
</gene>
<dbReference type="InterPro" id="IPR027417">
    <property type="entry name" value="P-loop_NTPase"/>
</dbReference>
<name>A0A3E0U6D8_9GAMM</name>
<dbReference type="InterPro" id="IPR012036">
    <property type="entry name" value="Phage_Mu_Gp28"/>
</dbReference>
<dbReference type="Proteomes" id="UP000256899">
    <property type="component" value="Unassembled WGS sequence"/>
</dbReference>
<dbReference type="AlphaFoldDB" id="A0A3E0U6D8"/>
<dbReference type="Gene3D" id="3.40.50.300">
    <property type="entry name" value="P-loop containing nucleotide triphosphate hydrolases"/>
    <property type="match status" value="1"/>
</dbReference>
<dbReference type="EMBL" id="QUOT01000001">
    <property type="protein sequence ID" value="REL32528.1"/>
    <property type="molecule type" value="Genomic_DNA"/>
</dbReference>